<dbReference type="InterPro" id="IPR007627">
    <property type="entry name" value="RNA_pol_sigma70_r2"/>
</dbReference>
<gene>
    <name evidence="8" type="ORF">SAMN05443550_103322</name>
</gene>
<dbReference type="STRING" id="425514.SAMN05443550_103322"/>
<evidence type="ECO:0000256" key="5">
    <source>
        <dbReference type="ARBA" id="ARBA00023163"/>
    </source>
</evidence>
<dbReference type="GO" id="GO:0016987">
    <property type="term" value="F:sigma factor activity"/>
    <property type="evidence" value="ECO:0007669"/>
    <property type="project" value="UniProtKB-KW"/>
</dbReference>
<dbReference type="Proteomes" id="UP000198850">
    <property type="component" value="Unassembled WGS sequence"/>
</dbReference>
<feature type="domain" description="RNA polymerase sigma-70 region 4" evidence="7">
    <location>
        <begin position="149"/>
        <end position="195"/>
    </location>
</feature>
<dbReference type="EMBL" id="FNRA01000003">
    <property type="protein sequence ID" value="SEA46722.1"/>
    <property type="molecule type" value="Genomic_DNA"/>
</dbReference>
<accession>A0A1H4BFZ1</accession>
<dbReference type="InterPro" id="IPR014284">
    <property type="entry name" value="RNA_pol_sigma-70_dom"/>
</dbReference>
<dbReference type="Gene3D" id="1.10.1740.10">
    <property type="match status" value="1"/>
</dbReference>
<evidence type="ECO:0000313" key="8">
    <source>
        <dbReference type="EMBL" id="SEA46722.1"/>
    </source>
</evidence>
<dbReference type="SUPFAM" id="SSF88946">
    <property type="entry name" value="Sigma2 domain of RNA polymerase sigma factors"/>
    <property type="match status" value="1"/>
</dbReference>
<evidence type="ECO:0000259" key="6">
    <source>
        <dbReference type="Pfam" id="PF04542"/>
    </source>
</evidence>
<dbReference type="AlphaFoldDB" id="A0A1H4BFZ1"/>
<reference evidence="8 9" key="1">
    <citation type="submission" date="2016-10" db="EMBL/GenBank/DDBJ databases">
        <authorList>
            <person name="de Groot N.N."/>
        </authorList>
    </citation>
    <scope>NUCLEOTIDE SEQUENCE [LARGE SCALE GENOMIC DNA]</scope>
    <source>
        <strain evidence="8 9">DSM 19033</strain>
    </source>
</reference>
<dbReference type="OrthoDB" id="9784272at2"/>
<organism evidence="8 9">
    <name type="scientific">Pedobacter hartonius</name>
    <dbReference type="NCBI Taxonomy" id="425514"/>
    <lineage>
        <taxon>Bacteria</taxon>
        <taxon>Pseudomonadati</taxon>
        <taxon>Bacteroidota</taxon>
        <taxon>Sphingobacteriia</taxon>
        <taxon>Sphingobacteriales</taxon>
        <taxon>Sphingobacteriaceae</taxon>
        <taxon>Pedobacter</taxon>
    </lineage>
</organism>
<dbReference type="Pfam" id="PF04542">
    <property type="entry name" value="Sigma70_r2"/>
    <property type="match status" value="1"/>
</dbReference>
<dbReference type="PANTHER" id="PTHR43133:SF62">
    <property type="entry name" value="RNA POLYMERASE SIGMA FACTOR SIGZ"/>
    <property type="match status" value="1"/>
</dbReference>
<dbReference type="InterPro" id="IPR013325">
    <property type="entry name" value="RNA_pol_sigma_r2"/>
</dbReference>
<dbReference type="Gene3D" id="1.10.10.10">
    <property type="entry name" value="Winged helix-like DNA-binding domain superfamily/Winged helix DNA-binding domain"/>
    <property type="match status" value="1"/>
</dbReference>
<evidence type="ECO:0000256" key="2">
    <source>
        <dbReference type="ARBA" id="ARBA00023015"/>
    </source>
</evidence>
<evidence type="ECO:0000313" key="9">
    <source>
        <dbReference type="Proteomes" id="UP000198850"/>
    </source>
</evidence>
<comment type="similarity">
    <text evidence="1">Belongs to the sigma-70 factor family. ECF subfamily.</text>
</comment>
<dbReference type="NCBIfam" id="TIGR02937">
    <property type="entry name" value="sigma70-ECF"/>
    <property type="match status" value="1"/>
</dbReference>
<dbReference type="InterPro" id="IPR036388">
    <property type="entry name" value="WH-like_DNA-bd_sf"/>
</dbReference>
<feature type="domain" description="RNA polymerase sigma-70 region 2" evidence="6">
    <location>
        <begin position="44"/>
        <end position="110"/>
    </location>
</feature>
<protein>
    <submittedName>
        <fullName evidence="8">RNA polymerase sigma-70 factor, ECF subfamily</fullName>
    </submittedName>
</protein>
<dbReference type="InterPro" id="IPR039425">
    <property type="entry name" value="RNA_pol_sigma-70-like"/>
</dbReference>
<dbReference type="Pfam" id="PF04545">
    <property type="entry name" value="Sigma70_r4"/>
    <property type="match status" value="1"/>
</dbReference>
<name>A0A1H4BFZ1_9SPHI</name>
<evidence type="ECO:0000256" key="1">
    <source>
        <dbReference type="ARBA" id="ARBA00010641"/>
    </source>
</evidence>
<keyword evidence="2" id="KW-0805">Transcription regulation</keyword>
<keyword evidence="9" id="KW-1185">Reference proteome</keyword>
<dbReference type="InterPro" id="IPR013324">
    <property type="entry name" value="RNA_pol_sigma_r3/r4-like"/>
</dbReference>
<dbReference type="GO" id="GO:0006352">
    <property type="term" value="P:DNA-templated transcription initiation"/>
    <property type="evidence" value="ECO:0007669"/>
    <property type="project" value="InterPro"/>
</dbReference>
<dbReference type="CDD" id="cd06171">
    <property type="entry name" value="Sigma70_r4"/>
    <property type="match status" value="1"/>
</dbReference>
<keyword evidence="5" id="KW-0804">Transcription</keyword>
<sequence>MILAEFEPIHVTNSFCDDPDCHHCLDAKFVRDLQERNQVSFRQLYSLYASPLLGIIMRVVPEREIAEDILQDSFVKIWKSINTFDPKKGKLFTWIAKLARNSAIDYKRGKTFSKSTRNEDIDSVFCQVDNFHYVPDKTDSIGVKELMCVLTASQKQILDLVYFHGYTQAEVSDELQIPLGTVKSKIRLAVKELRNYFM</sequence>
<dbReference type="GO" id="GO:0003677">
    <property type="term" value="F:DNA binding"/>
    <property type="evidence" value="ECO:0007669"/>
    <property type="project" value="UniProtKB-KW"/>
</dbReference>
<dbReference type="PANTHER" id="PTHR43133">
    <property type="entry name" value="RNA POLYMERASE ECF-TYPE SIGMA FACTO"/>
    <property type="match status" value="1"/>
</dbReference>
<evidence type="ECO:0000256" key="4">
    <source>
        <dbReference type="ARBA" id="ARBA00023125"/>
    </source>
</evidence>
<keyword evidence="3" id="KW-0731">Sigma factor</keyword>
<dbReference type="SUPFAM" id="SSF88659">
    <property type="entry name" value="Sigma3 and sigma4 domains of RNA polymerase sigma factors"/>
    <property type="match status" value="1"/>
</dbReference>
<evidence type="ECO:0000259" key="7">
    <source>
        <dbReference type="Pfam" id="PF04545"/>
    </source>
</evidence>
<dbReference type="InterPro" id="IPR007630">
    <property type="entry name" value="RNA_pol_sigma70_r4"/>
</dbReference>
<dbReference type="RefSeq" id="WP_090555942.1">
    <property type="nucleotide sequence ID" value="NZ_FNRA01000003.1"/>
</dbReference>
<keyword evidence="4" id="KW-0238">DNA-binding</keyword>
<proteinExistence type="inferred from homology"/>
<evidence type="ECO:0000256" key="3">
    <source>
        <dbReference type="ARBA" id="ARBA00023082"/>
    </source>
</evidence>